<dbReference type="Pfam" id="PF05685">
    <property type="entry name" value="Uma2"/>
    <property type="match status" value="1"/>
</dbReference>
<keyword evidence="4" id="KW-1185">Reference proteome</keyword>
<evidence type="ECO:0000256" key="1">
    <source>
        <dbReference type="SAM" id="MobiDB-lite"/>
    </source>
</evidence>
<dbReference type="AlphaFoldDB" id="B7K3N9"/>
<dbReference type="KEGG" id="cyp:PCC8801_1317"/>
<dbReference type="PANTHER" id="PTHR33352:SF3">
    <property type="entry name" value="SLR1612 PROTEIN"/>
    <property type="match status" value="1"/>
</dbReference>
<gene>
    <name evidence="3" type="ordered locus">PCC8801_1317</name>
</gene>
<dbReference type="HOGENOM" id="CLU_075279_2_1_3"/>
<dbReference type="PANTHER" id="PTHR33352">
    <property type="entry name" value="SLR1095 PROTEIN"/>
    <property type="match status" value="1"/>
</dbReference>
<dbReference type="STRING" id="41431.PCC8801_1317"/>
<organism evidence="3 4">
    <name type="scientific">Rippkaea orientalis (strain PCC 8801 / RF-1)</name>
    <name type="common">Cyanothece sp. (strain PCC 8801)</name>
    <dbReference type="NCBI Taxonomy" id="41431"/>
    <lineage>
        <taxon>Bacteria</taxon>
        <taxon>Bacillati</taxon>
        <taxon>Cyanobacteriota</taxon>
        <taxon>Cyanophyceae</taxon>
        <taxon>Oscillatoriophycideae</taxon>
        <taxon>Chroococcales</taxon>
        <taxon>Aphanothecaceae</taxon>
        <taxon>Rippkaea</taxon>
        <taxon>Rippkaea orientalis</taxon>
    </lineage>
</organism>
<feature type="domain" description="Putative restriction endonuclease" evidence="2">
    <location>
        <begin position="34"/>
        <end position="191"/>
    </location>
</feature>
<dbReference type="RefSeq" id="WP_012594655.1">
    <property type="nucleotide sequence ID" value="NC_011726.1"/>
</dbReference>
<reference evidence="4" key="1">
    <citation type="journal article" date="2011" name="MBio">
        <title>Novel metabolic attributes of the genus Cyanothece, comprising a group of unicellular nitrogen-fixing Cyanobacteria.</title>
        <authorList>
            <person name="Bandyopadhyay A."/>
            <person name="Elvitigala T."/>
            <person name="Welsh E."/>
            <person name="Stockel J."/>
            <person name="Liberton M."/>
            <person name="Min H."/>
            <person name="Sherman L.A."/>
            <person name="Pakrasi H.B."/>
        </authorList>
    </citation>
    <scope>NUCLEOTIDE SEQUENCE [LARGE SCALE GENOMIC DNA]</scope>
    <source>
        <strain evidence="4">PCC 8801</strain>
    </source>
</reference>
<evidence type="ECO:0000259" key="2">
    <source>
        <dbReference type="Pfam" id="PF05685"/>
    </source>
</evidence>
<accession>B7K3N9</accession>
<sequence>MIPQTDPPLSPREVLPTMYDLPSEDPEEPGLPDEFHLLQPELLRLTFRPPSYETENIFVASDLNLYYDIHHPLWYKRPDWFAVLGVPHLYDKRDLRLSYVIWQEGVSPFVVVELLSPGTEMEDLGQNLRSIDKPPNKWTVYEQILRIPYYVLFNRYTNEFQAFGLMMNTYQPLTITEQGLWLPEAQLGLGLWQGTYQGIERLWLRWYDQENNWILTPTEQENQRAEQEKQRAEQEKQRAEQEKQRAEQEKQRAEQEKQRAEQEKQRAEQEKQRADLAELEIARLRKLLEDSGLEF</sequence>
<proteinExistence type="predicted"/>
<name>B7K3N9_RIPO1</name>
<protein>
    <recommendedName>
        <fullName evidence="2">Putative restriction endonuclease domain-containing protein</fullName>
    </recommendedName>
</protein>
<dbReference type="EMBL" id="CP001287">
    <property type="protein sequence ID" value="ACK65381.1"/>
    <property type="molecule type" value="Genomic_DNA"/>
</dbReference>
<dbReference type="CDD" id="cd06260">
    <property type="entry name" value="DUF820-like"/>
    <property type="match status" value="1"/>
</dbReference>
<evidence type="ECO:0000313" key="4">
    <source>
        <dbReference type="Proteomes" id="UP000008204"/>
    </source>
</evidence>
<evidence type="ECO:0000313" key="3">
    <source>
        <dbReference type="EMBL" id="ACK65381.1"/>
    </source>
</evidence>
<dbReference type="eggNOG" id="COG4636">
    <property type="taxonomic scope" value="Bacteria"/>
</dbReference>
<feature type="region of interest" description="Disordered" evidence="1">
    <location>
        <begin position="220"/>
        <end position="273"/>
    </location>
</feature>
<feature type="compositionally biased region" description="Basic and acidic residues" evidence="1">
    <location>
        <begin position="221"/>
        <end position="273"/>
    </location>
</feature>
<dbReference type="InterPro" id="IPR008538">
    <property type="entry name" value="Uma2"/>
</dbReference>
<dbReference type="Proteomes" id="UP000008204">
    <property type="component" value="Chromosome"/>
</dbReference>